<evidence type="ECO:0000313" key="4">
    <source>
        <dbReference type="Proteomes" id="UP000190341"/>
    </source>
</evidence>
<feature type="region of interest" description="Disordered" evidence="1">
    <location>
        <begin position="22"/>
        <end position="63"/>
    </location>
</feature>
<sequence>MFRPALPALLICLSVAACSAPAPDEQTAATEQSQAAAAEVAQAPAPTEAAATPAAVPEGSCDDTQAQWVIGKAATPAELEQAGKDANAANVRSLKPGEAATMDFNPNRLNIDLDEKGVVTAVRCG</sequence>
<dbReference type="AlphaFoldDB" id="A0A1T5KQA4"/>
<protein>
    <submittedName>
        <fullName evidence="3">Peptidase inhibitor I78 family protein</fullName>
    </submittedName>
</protein>
<evidence type="ECO:0000313" key="3">
    <source>
        <dbReference type="EMBL" id="SKC65946.1"/>
    </source>
</evidence>
<feature type="compositionally biased region" description="Low complexity" evidence="1">
    <location>
        <begin position="25"/>
        <end position="57"/>
    </location>
</feature>
<keyword evidence="2" id="KW-0732">Signal</keyword>
<feature type="chain" id="PRO_5010586455" evidence="2">
    <location>
        <begin position="20"/>
        <end position="125"/>
    </location>
</feature>
<reference evidence="3 4" key="1">
    <citation type="submission" date="2017-02" db="EMBL/GenBank/DDBJ databases">
        <authorList>
            <person name="Peterson S.W."/>
        </authorList>
    </citation>
    <scope>NUCLEOTIDE SEQUENCE [LARGE SCALE GENOMIC DNA]</scope>
    <source>
        <strain evidence="3 4">P15</strain>
    </source>
</reference>
<organism evidence="3 4">
    <name type="scientific">Pseudoxanthomonas indica</name>
    <dbReference type="NCBI Taxonomy" id="428993"/>
    <lineage>
        <taxon>Bacteria</taxon>
        <taxon>Pseudomonadati</taxon>
        <taxon>Pseudomonadota</taxon>
        <taxon>Gammaproteobacteria</taxon>
        <taxon>Lysobacterales</taxon>
        <taxon>Lysobacteraceae</taxon>
        <taxon>Pseudoxanthomonas</taxon>
    </lineage>
</organism>
<dbReference type="InterPro" id="IPR021719">
    <property type="entry name" value="Prot_inh_I78"/>
</dbReference>
<feature type="signal peptide" evidence="2">
    <location>
        <begin position="1"/>
        <end position="19"/>
    </location>
</feature>
<dbReference type="Gene3D" id="3.30.10.10">
    <property type="entry name" value="Trypsin Inhibitor V, subunit A"/>
    <property type="match status" value="1"/>
</dbReference>
<gene>
    <name evidence="3" type="ORF">SAMN06296058_1907</name>
</gene>
<accession>A0A1T5KQA4</accession>
<evidence type="ECO:0000256" key="2">
    <source>
        <dbReference type="SAM" id="SignalP"/>
    </source>
</evidence>
<proteinExistence type="predicted"/>
<dbReference type="RefSeq" id="WP_079724160.1">
    <property type="nucleotide sequence ID" value="NZ_BMCL01000002.1"/>
</dbReference>
<evidence type="ECO:0000256" key="1">
    <source>
        <dbReference type="SAM" id="MobiDB-lite"/>
    </source>
</evidence>
<dbReference type="Proteomes" id="UP000190341">
    <property type="component" value="Unassembled WGS sequence"/>
</dbReference>
<name>A0A1T5KQA4_9GAMM</name>
<dbReference type="OrthoDB" id="7917348at2"/>
<dbReference type="PANTHER" id="PTHR39600">
    <property type="entry name" value="PEPTIDASE INHIBITOR I78 FAMILY PROTEIN"/>
    <property type="match status" value="1"/>
</dbReference>
<keyword evidence="4" id="KW-1185">Reference proteome</keyword>
<dbReference type="STRING" id="428993.SAMN06296058_1907"/>
<dbReference type="PROSITE" id="PS51257">
    <property type="entry name" value="PROKAR_LIPOPROTEIN"/>
    <property type="match status" value="1"/>
</dbReference>
<dbReference type="EMBL" id="FUZV01000001">
    <property type="protein sequence ID" value="SKC65946.1"/>
    <property type="molecule type" value="Genomic_DNA"/>
</dbReference>
<dbReference type="Pfam" id="PF11720">
    <property type="entry name" value="Inhibitor_I78"/>
    <property type="match status" value="1"/>
</dbReference>
<dbReference type="PANTHER" id="PTHR39600:SF1">
    <property type="entry name" value="PEPTIDASE INHIBITOR I78 FAMILY PROTEIN"/>
    <property type="match status" value="1"/>
</dbReference>